<protein>
    <submittedName>
        <fullName evidence="1">Uncharacterized protein</fullName>
    </submittedName>
</protein>
<dbReference type="Proteomes" id="UP000827872">
    <property type="component" value="Linkage Group LG02"/>
</dbReference>
<proteinExistence type="predicted"/>
<organism evidence="1 2">
    <name type="scientific">Sphaerodactylus townsendi</name>
    <dbReference type="NCBI Taxonomy" id="933632"/>
    <lineage>
        <taxon>Eukaryota</taxon>
        <taxon>Metazoa</taxon>
        <taxon>Chordata</taxon>
        <taxon>Craniata</taxon>
        <taxon>Vertebrata</taxon>
        <taxon>Euteleostomi</taxon>
        <taxon>Lepidosauria</taxon>
        <taxon>Squamata</taxon>
        <taxon>Bifurcata</taxon>
        <taxon>Gekkota</taxon>
        <taxon>Sphaerodactylidae</taxon>
        <taxon>Sphaerodactylus</taxon>
    </lineage>
</organism>
<evidence type="ECO:0000313" key="1">
    <source>
        <dbReference type="EMBL" id="KAH8014217.1"/>
    </source>
</evidence>
<sequence length="112" mass="13284">MFVSELLPCILFGIWDKISIQRCILQAHIHQTHSCVPPFSVQQREEELKILPYYTMMNLERQHLRAAVSSLPQYNPRHPSSSLQFAELVSCYRLSWMCYPCHLTCYYFIKKT</sequence>
<reference evidence="1" key="1">
    <citation type="submission" date="2021-08" db="EMBL/GenBank/DDBJ databases">
        <title>The first chromosome-level gecko genome reveals the dynamic sex chromosomes of Neotropical dwarf geckos (Sphaerodactylidae: Sphaerodactylus).</title>
        <authorList>
            <person name="Pinto B.J."/>
            <person name="Keating S.E."/>
            <person name="Gamble T."/>
        </authorList>
    </citation>
    <scope>NUCLEOTIDE SEQUENCE</scope>
    <source>
        <strain evidence="1">TG3544</strain>
    </source>
</reference>
<dbReference type="EMBL" id="CM037615">
    <property type="protein sequence ID" value="KAH8014217.1"/>
    <property type="molecule type" value="Genomic_DNA"/>
</dbReference>
<gene>
    <name evidence="1" type="ORF">K3G42_027533</name>
</gene>
<keyword evidence="2" id="KW-1185">Reference proteome</keyword>
<comment type="caution">
    <text evidence="1">The sequence shown here is derived from an EMBL/GenBank/DDBJ whole genome shotgun (WGS) entry which is preliminary data.</text>
</comment>
<evidence type="ECO:0000313" key="2">
    <source>
        <dbReference type="Proteomes" id="UP000827872"/>
    </source>
</evidence>
<accession>A0ACB8G4Y2</accession>
<name>A0ACB8G4Y2_9SAUR</name>